<dbReference type="InterPro" id="IPR050231">
    <property type="entry name" value="Iron_ascorbate_oxido_reductase"/>
</dbReference>
<keyword evidence="1" id="KW-0479">Metal-binding</keyword>
<dbReference type="InterPro" id="IPR044861">
    <property type="entry name" value="IPNS-like_FE2OG_OXY"/>
</dbReference>
<accession>M5GBM3</accession>
<keyword evidence="1" id="KW-0560">Oxidoreductase</keyword>
<dbReference type="InterPro" id="IPR027443">
    <property type="entry name" value="IPNS-like_sf"/>
</dbReference>
<organism evidence="3 4">
    <name type="scientific">Dacryopinax primogenitus (strain DJM 731)</name>
    <name type="common">Brown rot fungus</name>
    <dbReference type="NCBI Taxonomy" id="1858805"/>
    <lineage>
        <taxon>Eukaryota</taxon>
        <taxon>Fungi</taxon>
        <taxon>Dikarya</taxon>
        <taxon>Basidiomycota</taxon>
        <taxon>Agaricomycotina</taxon>
        <taxon>Dacrymycetes</taxon>
        <taxon>Dacrymycetales</taxon>
        <taxon>Dacrymycetaceae</taxon>
        <taxon>Dacryopinax</taxon>
    </lineage>
</organism>
<dbReference type="EMBL" id="JH795855">
    <property type="protein sequence ID" value="EJU06374.1"/>
    <property type="molecule type" value="Genomic_DNA"/>
</dbReference>
<evidence type="ECO:0000256" key="1">
    <source>
        <dbReference type="RuleBase" id="RU003682"/>
    </source>
</evidence>
<dbReference type="GO" id="GO:0016491">
    <property type="term" value="F:oxidoreductase activity"/>
    <property type="evidence" value="ECO:0007669"/>
    <property type="project" value="UniProtKB-KW"/>
</dbReference>
<keyword evidence="4" id="KW-1185">Reference proteome</keyword>
<keyword evidence="1" id="KW-0408">Iron</keyword>
<comment type="similarity">
    <text evidence="1">Belongs to the iron/ascorbate-dependent oxidoreductase family.</text>
</comment>
<dbReference type="InterPro" id="IPR005123">
    <property type="entry name" value="Oxoglu/Fe-dep_dioxygenase_dom"/>
</dbReference>
<dbReference type="HOGENOM" id="CLU_010119_6_2_1"/>
<dbReference type="Proteomes" id="UP000030653">
    <property type="component" value="Unassembled WGS sequence"/>
</dbReference>
<sequence>MFVASRNFFEQESIEEKTRCRRVHPVNSGWVGQGVEKLDAKESEDLKEAFNIMAYTEKPKQTMPKMLEGEVPLIADFISACHDLCMDLLEGMALSLDLEKDYFTLRHAPSAPSGTTLRLLYYPSTTTTSQALVRAGAHSDYGSLTLLFQQEGSDASGLQVLLPTNKARGEGSEAGEWLDVPASPERVLVNVGDLMEAWTGSRWPSTIHRVLVPANTFVGPRLSIAYFLQPADDVKLHRIGTLAAGQEERGGGRVFEEGMTSGEWLARRFEATYRK</sequence>
<dbReference type="STRING" id="1858805.M5GBM3"/>
<evidence type="ECO:0000313" key="4">
    <source>
        <dbReference type="Proteomes" id="UP000030653"/>
    </source>
</evidence>
<proteinExistence type="inferred from homology"/>
<dbReference type="AlphaFoldDB" id="M5GBM3"/>
<reference evidence="3 4" key="1">
    <citation type="journal article" date="2012" name="Science">
        <title>The Paleozoic origin of enzymatic lignin decomposition reconstructed from 31 fungal genomes.</title>
        <authorList>
            <person name="Floudas D."/>
            <person name="Binder M."/>
            <person name="Riley R."/>
            <person name="Barry K."/>
            <person name="Blanchette R.A."/>
            <person name="Henrissat B."/>
            <person name="Martinez A.T."/>
            <person name="Otillar R."/>
            <person name="Spatafora J.W."/>
            <person name="Yadav J.S."/>
            <person name="Aerts A."/>
            <person name="Benoit I."/>
            <person name="Boyd A."/>
            <person name="Carlson A."/>
            <person name="Copeland A."/>
            <person name="Coutinho P.M."/>
            <person name="de Vries R.P."/>
            <person name="Ferreira P."/>
            <person name="Findley K."/>
            <person name="Foster B."/>
            <person name="Gaskell J."/>
            <person name="Glotzer D."/>
            <person name="Gorecki P."/>
            <person name="Heitman J."/>
            <person name="Hesse C."/>
            <person name="Hori C."/>
            <person name="Igarashi K."/>
            <person name="Jurgens J.A."/>
            <person name="Kallen N."/>
            <person name="Kersten P."/>
            <person name="Kohler A."/>
            <person name="Kuees U."/>
            <person name="Kumar T.K.A."/>
            <person name="Kuo A."/>
            <person name="LaButti K."/>
            <person name="Larrondo L.F."/>
            <person name="Lindquist E."/>
            <person name="Ling A."/>
            <person name="Lombard V."/>
            <person name="Lucas S."/>
            <person name="Lundell T."/>
            <person name="Martin R."/>
            <person name="McLaughlin D.J."/>
            <person name="Morgenstern I."/>
            <person name="Morin E."/>
            <person name="Murat C."/>
            <person name="Nagy L.G."/>
            <person name="Nolan M."/>
            <person name="Ohm R.A."/>
            <person name="Patyshakuliyeva A."/>
            <person name="Rokas A."/>
            <person name="Ruiz-Duenas F.J."/>
            <person name="Sabat G."/>
            <person name="Salamov A."/>
            <person name="Samejima M."/>
            <person name="Schmutz J."/>
            <person name="Slot J.C."/>
            <person name="St John F."/>
            <person name="Stenlid J."/>
            <person name="Sun H."/>
            <person name="Sun S."/>
            <person name="Syed K."/>
            <person name="Tsang A."/>
            <person name="Wiebenga A."/>
            <person name="Young D."/>
            <person name="Pisabarro A."/>
            <person name="Eastwood D.C."/>
            <person name="Martin F."/>
            <person name="Cullen D."/>
            <person name="Grigoriev I.V."/>
            <person name="Hibbett D.S."/>
        </authorList>
    </citation>
    <scope>NUCLEOTIDE SEQUENCE [LARGE SCALE GENOMIC DNA]</scope>
    <source>
        <strain evidence="3 4">DJM-731 SS1</strain>
    </source>
</reference>
<dbReference type="GeneID" id="63686627"/>
<dbReference type="OMA" id="FTTRHDP"/>
<dbReference type="RefSeq" id="XP_040633268.1">
    <property type="nucleotide sequence ID" value="XM_040771565.1"/>
</dbReference>
<evidence type="ECO:0000313" key="3">
    <source>
        <dbReference type="EMBL" id="EJU06374.1"/>
    </source>
</evidence>
<gene>
    <name evidence="3" type="ORF">DACRYDRAFT_19555</name>
</gene>
<dbReference type="OrthoDB" id="406156at2759"/>
<dbReference type="PANTHER" id="PTHR47990">
    <property type="entry name" value="2-OXOGLUTARATE (2OG) AND FE(II)-DEPENDENT OXYGENASE SUPERFAMILY PROTEIN-RELATED"/>
    <property type="match status" value="1"/>
</dbReference>
<feature type="domain" description="Fe2OG dioxygenase" evidence="2">
    <location>
        <begin position="113"/>
        <end position="230"/>
    </location>
</feature>
<dbReference type="GO" id="GO:0046872">
    <property type="term" value="F:metal ion binding"/>
    <property type="evidence" value="ECO:0007669"/>
    <property type="project" value="UniProtKB-KW"/>
</dbReference>
<protein>
    <submittedName>
        <fullName evidence="3">Clavaminate synthase-like protein</fullName>
    </submittedName>
</protein>
<dbReference type="SUPFAM" id="SSF51197">
    <property type="entry name" value="Clavaminate synthase-like"/>
    <property type="match status" value="1"/>
</dbReference>
<name>M5GBM3_DACPD</name>
<evidence type="ECO:0000259" key="2">
    <source>
        <dbReference type="PROSITE" id="PS51471"/>
    </source>
</evidence>
<dbReference type="PROSITE" id="PS51471">
    <property type="entry name" value="FE2OG_OXY"/>
    <property type="match status" value="1"/>
</dbReference>
<dbReference type="Pfam" id="PF03171">
    <property type="entry name" value="2OG-FeII_Oxy"/>
    <property type="match status" value="1"/>
</dbReference>
<dbReference type="Gene3D" id="2.60.120.330">
    <property type="entry name" value="B-lactam Antibiotic, Isopenicillin N Synthase, Chain"/>
    <property type="match status" value="1"/>
</dbReference>